<dbReference type="Pfam" id="PF00975">
    <property type="entry name" value="Thioesterase"/>
    <property type="match status" value="1"/>
</dbReference>
<dbReference type="Gene3D" id="3.40.47.10">
    <property type="match status" value="1"/>
</dbReference>
<dbReference type="InterPro" id="IPR018201">
    <property type="entry name" value="Ketoacyl_synth_AS"/>
</dbReference>
<dbReference type="InterPro" id="IPR001031">
    <property type="entry name" value="Thioesterase"/>
</dbReference>
<keyword evidence="1" id="KW-0596">Phosphopantetheine</keyword>
<evidence type="ECO:0000259" key="7">
    <source>
        <dbReference type="PROSITE" id="PS52004"/>
    </source>
</evidence>
<dbReference type="Pfam" id="PF08659">
    <property type="entry name" value="KR"/>
    <property type="match status" value="1"/>
</dbReference>
<evidence type="ECO:0000256" key="5">
    <source>
        <dbReference type="ARBA" id="ARBA00023268"/>
    </source>
</evidence>
<dbReference type="Pfam" id="PF00550">
    <property type="entry name" value="PP-binding"/>
    <property type="match status" value="1"/>
</dbReference>
<dbReference type="PROSITE" id="PS00606">
    <property type="entry name" value="KS3_1"/>
    <property type="match status" value="1"/>
</dbReference>
<dbReference type="CDD" id="cd00833">
    <property type="entry name" value="PKS"/>
    <property type="match status" value="1"/>
</dbReference>
<dbReference type="PANTHER" id="PTHR43775">
    <property type="entry name" value="FATTY ACID SYNTHASE"/>
    <property type="match status" value="1"/>
</dbReference>
<evidence type="ECO:0000313" key="10">
    <source>
        <dbReference type="Proteomes" id="UP001295794"/>
    </source>
</evidence>
<keyword evidence="10" id="KW-1185">Reference proteome</keyword>
<dbReference type="GO" id="GO:0044550">
    <property type="term" value="P:secondary metabolite biosynthetic process"/>
    <property type="evidence" value="ECO:0007669"/>
    <property type="project" value="UniProtKB-ARBA"/>
</dbReference>
<dbReference type="InterPro" id="IPR042104">
    <property type="entry name" value="PKS_dehydratase_sf"/>
</dbReference>
<proteinExistence type="predicted"/>
<dbReference type="InterPro" id="IPR020841">
    <property type="entry name" value="PKS_Beta-ketoAc_synthase_dom"/>
</dbReference>
<feature type="region of interest" description="N-terminal hotdog fold" evidence="6">
    <location>
        <begin position="923"/>
        <end position="1034"/>
    </location>
</feature>
<dbReference type="Gene3D" id="3.40.50.1820">
    <property type="entry name" value="alpha/beta hydrolase"/>
    <property type="match status" value="1"/>
</dbReference>
<feature type="active site" description="Proton donor; for dehydratase activity" evidence="6">
    <location>
        <position position="1108"/>
    </location>
</feature>
<dbReference type="SMART" id="SM00827">
    <property type="entry name" value="PKS_AT"/>
    <property type="match status" value="1"/>
</dbReference>
<dbReference type="GO" id="GO:0006633">
    <property type="term" value="P:fatty acid biosynthetic process"/>
    <property type="evidence" value="ECO:0007669"/>
    <property type="project" value="InterPro"/>
</dbReference>
<dbReference type="SUPFAM" id="SSF51735">
    <property type="entry name" value="NAD(P)-binding Rossmann-fold domains"/>
    <property type="match status" value="1"/>
</dbReference>
<dbReference type="InterPro" id="IPR049900">
    <property type="entry name" value="PKS_mFAS_DH"/>
</dbReference>
<evidence type="ECO:0008006" key="11">
    <source>
        <dbReference type="Google" id="ProtNLM"/>
    </source>
</evidence>
<dbReference type="Gene3D" id="3.10.129.110">
    <property type="entry name" value="Polyketide synthase dehydratase"/>
    <property type="match status" value="1"/>
</dbReference>
<dbReference type="InterPro" id="IPR014043">
    <property type="entry name" value="Acyl_transferase_dom"/>
</dbReference>
<dbReference type="GO" id="GO:0004315">
    <property type="term" value="F:3-oxoacyl-[acyl-carrier-protein] synthase activity"/>
    <property type="evidence" value="ECO:0007669"/>
    <property type="project" value="InterPro"/>
</dbReference>
<feature type="region of interest" description="C-terminal hotdog fold" evidence="6">
    <location>
        <begin position="1044"/>
        <end position="1197"/>
    </location>
</feature>
<dbReference type="SUPFAM" id="SSF52151">
    <property type="entry name" value="FabD/lysophospholipase-like"/>
    <property type="match status" value="1"/>
</dbReference>
<dbReference type="InterPro" id="IPR049551">
    <property type="entry name" value="PKS_DH_C"/>
</dbReference>
<dbReference type="SUPFAM" id="SSF53901">
    <property type="entry name" value="Thiolase-like"/>
    <property type="match status" value="1"/>
</dbReference>
<keyword evidence="4" id="KW-0843">Virulence</keyword>
<dbReference type="Pfam" id="PF02801">
    <property type="entry name" value="Ketoacyl-synt_C"/>
    <property type="match status" value="1"/>
</dbReference>
<reference evidence="9" key="1">
    <citation type="submission" date="2023-11" db="EMBL/GenBank/DDBJ databases">
        <authorList>
            <person name="De Vega J J."/>
            <person name="De Vega J J."/>
        </authorList>
    </citation>
    <scope>NUCLEOTIDE SEQUENCE</scope>
</reference>
<dbReference type="InterPro" id="IPR057326">
    <property type="entry name" value="KR_dom"/>
</dbReference>
<comment type="caution">
    <text evidence="9">The sequence shown here is derived from an EMBL/GenBank/DDBJ whole genome shotgun (WGS) entry which is preliminary data.</text>
</comment>
<feature type="domain" description="PKS/mFAS DH" evidence="8">
    <location>
        <begin position="923"/>
        <end position="1197"/>
    </location>
</feature>
<dbReference type="Gene3D" id="3.40.366.10">
    <property type="entry name" value="Malonyl-Coenzyme A Acyl Carrier Protein, domain 2"/>
    <property type="match status" value="1"/>
</dbReference>
<dbReference type="Pfam" id="PF21089">
    <property type="entry name" value="PKS_DH_N"/>
    <property type="match status" value="1"/>
</dbReference>
<name>A0AAD2Q740_9AGAR</name>
<evidence type="ECO:0000256" key="1">
    <source>
        <dbReference type="ARBA" id="ARBA00022450"/>
    </source>
</evidence>
<dbReference type="CDD" id="cd02440">
    <property type="entry name" value="AdoMet_MTases"/>
    <property type="match status" value="1"/>
</dbReference>
<dbReference type="InterPro" id="IPR050091">
    <property type="entry name" value="PKS_NRPS_Biosynth_Enz"/>
</dbReference>
<dbReference type="InterPro" id="IPR016039">
    <property type="entry name" value="Thiolase-like"/>
</dbReference>
<dbReference type="SMART" id="SM00826">
    <property type="entry name" value="PKS_DH"/>
    <property type="match status" value="1"/>
</dbReference>
<organism evidence="9 10">
    <name type="scientific">Mycena citricolor</name>
    <dbReference type="NCBI Taxonomy" id="2018698"/>
    <lineage>
        <taxon>Eukaryota</taxon>
        <taxon>Fungi</taxon>
        <taxon>Dikarya</taxon>
        <taxon>Basidiomycota</taxon>
        <taxon>Agaricomycotina</taxon>
        <taxon>Agaricomycetes</taxon>
        <taxon>Agaricomycetidae</taxon>
        <taxon>Agaricales</taxon>
        <taxon>Marasmiineae</taxon>
        <taxon>Mycenaceae</taxon>
        <taxon>Mycena</taxon>
    </lineage>
</organism>
<evidence type="ECO:0000256" key="6">
    <source>
        <dbReference type="PROSITE-ProRule" id="PRU01363"/>
    </source>
</evidence>
<dbReference type="InterPro" id="IPR036291">
    <property type="entry name" value="NAD(P)-bd_dom_sf"/>
</dbReference>
<keyword evidence="2" id="KW-0597">Phosphoprotein</keyword>
<dbReference type="InterPro" id="IPR009081">
    <property type="entry name" value="PP-bd_ACP"/>
</dbReference>
<dbReference type="Pfam" id="PF00698">
    <property type="entry name" value="Acyl_transf_1"/>
    <property type="match status" value="1"/>
</dbReference>
<sequence>TDIFGQLRSNKHIYFPLHYGQSNMQNCNRKCAEPSILNLIVLRSFLQIGIGAQISSGSFSEQDLDYRTFWDFLLAGGESYQPITPDLFEYSGFPVLDKIQFPAAGAFLKNPSGLDTLEFGISARDARAMPFTARRLMEMSFEALADSGIDYRRRRVGCYMSGVSDFEVQGPPDWDGSFASVPSALPNRISYAFDLTGPSLEVDTACSSSLTALHLAAQAIAGGDCEAALVGAAQINRGPTEWENYVRGGVLSRDGTTKPFDAAADGFGRGEGAIVVVLKSLEDALRDHDHIYSVVTGSAINSTGSHMPLNVPSGIAQQQCIEEAYQRAGRSVLDADYAELHITGTSAGDPIEANTAGEIFAQKDQLVVGSAKGNVGHLESAAFLVSLLKSSLILEHKLIPPTVNFRTPSSAISWDRFSIHVPVVPTPLQSKDGSGHSVISISSAGIGGSTGHVILESPPPRTDLCTATLCNEGNTSSVTFIVGGLSPRAATLISQTLVSSLADADLSSLRRSAVTLARRARQMPWRLSFTLPKATLPQPTLVPAASPPIVFIFSGQGPQHIEMARSLFAEFPLFRKTVLQLDDVFTREMGYSLIESTGLFADIQIPGSARTKLSPDAWPVTITVASIAMLQIALFDLLSSVGVRPAYIAGHSAGETAALYASGAGPKEMAFEIALARGLAMSVTESQDRGMASLACTKDAAARIIGSISPGLEISCLNSTTGVAISGLSADLDEAVRVAQGESVFAQRIRTMVPGHSSFMDPIKADYLARMDSIFERYPGSHVPRIPVYSTCTGERIVREFTAEYFWNNCRNPVLFDSAIGNILRDVPAPVFVEMSCHPVLSSSILTHGIPDNTIVCPMRRASKSKPGPNEHLVFTGTLASLALMGLNSIDLSALYGESDYKPAFAKHPLVNRPILPLKVLPFYDLGARGAGPGEGHLLDPANKSIINEKTHPLLAQHVVSGQPILPATAYLELILEAGANVLWDIEFTSMYSLSETSAPLSLDRSDSKWVLRSTRDHARGMMDESIRSAPPDELDVDEIWSRLPAIDIDGFYESIAANVQFGPAYRRVTRFHGSPSEVIAEIRVPTTENVDVQGWSNQYRLHPILLDACIHILLHPAISKEFPDHGGDMYLPAKLRRFVLYPGVQSETGSWTSHIRRCSWAPDWKSYDIVILDQTGHVICQFDELVVQRLATTRPGEELKRFDLVRQPCSLVVNDNNESVLYHDLPPDDEGMMVYGLLDDLAVGLMKRSLSNGSLVIGQDISRKRYLDYAREYAQRQVGTCVLQKTLSERTRERFAPYFEVTFRLADVHETVFESPQRAIDELYSDDLMARLYSRETQSSRVYDVLPGSLAAILSTIEQQGRRSIKILEVGAGTGLLTRFVVEALKQFPHLLCEYTVSDASFGLASELAQKLDHPNLVPRAYDLTLPPTSQGLTTESFDIVLALHVLHAVPHTKTCLSALETLLIPGGYLLAVEIDGRAWGSETKPGCAWFDCVFGSFPEWLSYDDGRSHCAMSPDDWMTQLGEVGFVNRQVMAETDGRGCSFMFTAQRSRIWGPTPAEHLVQPMPYSIGREMELQSRIAKSASPEEPFELYISASDGPDGEAALGLCNALAREYPLWSIRLVVFASPEQILIPVRLFDQGESVVYVNGAGDASVLRMLPMGAPSARLDIGYLSDDEILASPIAAERIASGLILVAASVMDSHDPGLSSGTIVLALVDQVSKENELCIPAQAAIQIAGVPDHLPRTPKQYVVASKLFGSDVLLPDCDGIDPKTPAPKRHMGGLITDSETLAAHPHLREWITRSAKLIVWDQILRETLHDDPATVAGTLRSAWEGLGCRELTTPAASPLAASDTQPLFSSDKWYILLGGIGGLGADLALWMYQHGARRIALTSRRGIASLSGDEESLAKIAWMQTRGNLELRMDACDATSERALASLTDKLSETHPIGGCIQLTLVLSDATFQSQTAAGFKTVRDSKVGVFDAFSHVVDVHALDFYVAFSSLSGLVGLPGQTNYGSACTELNARLAPYRNAFSLIVPGILNAGTARLLLRHPELWAYLQDGLGKLQAGHVFNQYIPNLDWHAMSVGYPLPSVFKDLVRTKPTVIVSETSSDDDLLARVLTILEVDRPDFDEDRPLISYGLDSLTATRISALLQPFGSVSQLQLLGGISWTSVRGKLSSSKTTPEDVLLEFLGVDKKDFDSSRPLISYNVGFDRVAQLATVLKPYMTVTELQLLSNISWAQLTASGPALDMEQTFVDLLPGEGTPLFVLFGAAGVLGSLLALRTHHHASSGPLYGAQITSATPIDSFTGLAHFLAAAMREKQPHGPYRIAAYSQSCLLAIELVRVLEGGGNVVEHLIFLDHFPAMFTVDKFALLVEDPAAGEQLFYDHTVKTIISMFDNDPLYASTDRGDVWRATVAEGKGPADVMQMLSLTSQLNKPVLEFLSSLALGDDGVRSWSRFLAAFERWVAGTAAQYTLMVAEYGIRSTLAESDTEFRANLGVGRCAKNVDVHFLNGVGHFGVMGSKHLADLISVTLARPLVVARFD</sequence>
<dbReference type="Pfam" id="PF00109">
    <property type="entry name" value="ketoacyl-synt"/>
    <property type="match status" value="1"/>
</dbReference>
<dbReference type="SMART" id="SM00825">
    <property type="entry name" value="PKS_KS"/>
    <property type="match status" value="1"/>
</dbReference>
<feature type="active site" description="Proton acceptor; for dehydratase activity" evidence="6">
    <location>
        <position position="958"/>
    </location>
</feature>
<evidence type="ECO:0000256" key="4">
    <source>
        <dbReference type="ARBA" id="ARBA00023026"/>
    </source>
</evidence>
<dbReference type="Proteomes" id="UP001295794">
    <property type="component" value="Unassembled WGS sequence"/>
</dbReference>
<dbReference type="EMBL" id="CAVNYO010000472">
    <property type="protein sequence ID" value="CAK5283673.1"/>
    <property type="molecule type" value="Genomic_DNA"/>
</dbReference>
<dbReference type="Pfam" id="PF08242">
    <property type="entry name" value="Methyltransf_12"/>
    <property type="match status" value="1"/>
</dbReference>
<evidence type="ECO:0000313" key="9">
    <source>
        <dbReference type="EMBL" id="CAK5283673.1"/>
    </source>
</evidence>
<dbReference type="InterPro" id="IPR001227">
    <property type="entry name" value="Ac_transferase_dom_sf"/>
</dbReference>
<dbReference type="InterPro" id="IPR020807">
    <property type="entry name" value="PKS_DH"/>
</dbReference>
<protein>
    <recommendedName>
        <fullName evidence="11">Polyketide synthase</fullName>
    </recommendedName>
</protein>
<dbReference type="GO" id="GO:0004312">
    <property type="term" value="F:fatty acid synthase activity"/>
    <property type="evidence" value="ECO:0007669"/>
    <property type="project" value="TreeGrafter"/>
</dbReference>
<dbReference type="Pfam" id="PF14765">
    <property type="entry name" value="PS-DH"/>
    <property type="match status" value="1"/>
</dbReference>
<dbReference type="PANTHER" id="PTHR43775:SF37">
    <property type="entry name" value="SI:DKEY-61P9.11"/>
    <property type="match status" value="1"/>
</dbReference>
<dbReference type="SMART" id="SM00822">
    <property type="entry name" value="PKS_KR"/>
    <property type="match status" value="1"/>
</dbReference>
<dbReference type="InterPro" id="IPR029058">
    <property type="entry name" value="AB_hydrolase_fold"/>
</dbReference>
<gene>
    <name evidence="9" type="ORF">MYCIT1_LOCUS36390</name>
</gene>
<dbReference type="InterPro" id="IPR029063">
    <property type="entry name" value="SAM-dependent_MTases_sf"/>
</dbReference>
<dbReference type="PROSITE" id="PS52004">
    <property type="entry name" value="KS3_2"/>
    <property type="match status" value="1"/>
</dbReference>
<dbReference type="InterPro" id="IPR013217">
    <property type="entry name" value="Methyltransf_12"/>
</dbReference>
<dbReference type="SUPFAM" id="SSF53474">
    <property type="entry name" value="alpha/beta-Hydrolases"/>
    <property type="match status" value="1"/>
</dbReference>
<evidence type="ECO:0000256" key="3">
    <source>
        <dbReference type="ARBA" id="ARBA00022679"/>
    </source>
</evidence>
<keyword evidence="5" id="KW-0511">Multifunctional enzyme</keyword>
<dbReference type="InterPro" id="IPR013968">
    <property type="entry name" value="PKS_KR"/>
</dbReference>
<dbReference type="InterPro" id="IPR016035">
    <property type="entry name" value="Acyl_Trfase/lysoPLipase"/>
</dbReference>
<evidence type="ECO:0000259" key="8">
    <source>
        <dbReference type="PROSITE" id="PS52019"/>
    </source>
</evidence>
<dbReference type="Gene3D" id="3.40.50.150">
    <property type="entry name" value="Vaccinia Virus protein VP39"/>
    <property type="match status" value="1"/>
</dbReference>
<dbReference type="InterPro" id="IPR006162">
    <property type="entry name" value="Ppantetheine_attach_site"/>
</dbReference>
<accession>A0AAD2Q740</accession>
<dbReference type="InterPro" id="IPR049552">
    <property type="entry name" value="PKS_DH_N"/>
</dbReference>
<evidence type="ECO:0000256" key="2">
    <source>
        <dbReference type="ARBA" id="ARBA00022553"/>
    </source>
</evidence>
<dbReference type="InterPro" id="IPR014030">
    <property type="entry name" value="Ketoacyl_synth_N"/>
</dbReference>
<keyword evidence="3" id="KW-0808">Transferase</keyword>
<feature type="domain" description="Ketosynthase family 3 (KS3)" evidence="7">
    <location>
        <begin position="42"/>
        <end position="457"/>
    </location>
</feature>
<feature type="non-terminal residue" evidence="9">
    <location>
        <position position="1"/>
    </location>
</feature>
<dbReference type="Gene3D" id="3.40.50.720">
    <property type="entry name" value="NAD(P)-binding Rossmann-like Domain"/>
    <property type="match status" value="1"/>
</dbReference>
<dbReference type="InterPro" id="IPR014031">
    <property type="entry name" value="Ketoacyl_synth_C"/>
</dbReference>
<dbReference type="PROSITE" id="PS52019">
    <property type="entry name" value="PKS_MFAS_DH"/>
    <property type="match status" value="1"/>
</dbReference>
<dbReference type="PROSITE" id="PS00012">
    <property type="entry name" value="PHOSPHOPANTETHEINE"/>
    <property type="match status" value="1"/>
</dbReference>
<dbReference type="SUPFAM" id="SSF53335">
    <property type="entry name" value="S-adenosyl-L-methionine-dependent methyltransferases"/>
    <property type="match status" value="1"/>
</dbReference>